<name>A0ABV2SMT6_9GAMM</name>
<feature type="region of interest" description="Disordered" evidence="1">
    <location>
        <begin position="18"/>
        <end position="80"/>
    </location>
</feature>
<organism evidence="2 3">
    <name type="scientific">Endozoicomonas lisbonensis</name>
    <dbReference type="NCBI Taxonomy" id="3120522"/>
    <lineage>
        <taxon>Bacteria</taxon>
        <taxon>Pseudomonadati</taxon>
        <taxon>Pseudomonadota</taxon>
        <taxon>Gammaproteobacteria</taxon>
        <taxon>Oceanospirillales</taxon>
        <taxon>Endozoicomonadaceae</taxon>
        <taxon>Endozoicomonas</taxon>
    </lineage>
</organism>
<evidence type="ECO:0000313" key="2">
    <source>
        <dbReference type="EMBL" id="MET4759084.1"/>
    </source>
</evidence>
<comment type="caution">
    <text evidence="2">The sequence shown here is derived from an EMBL/GenBank/DDBJ whole genome shotgun (WGS) entry which is preliminary data.</text>
</comment>
<proteinExistence type="predicted"/>
<feature type="region of interest" description="Disordered" evidence="1">
    <location>
        <begin position="227"/>
        <end position="247"/>
    </location>
</feature>
<feature type="compositionally biased region" description="Polar residues" evidence="1">
    <location>
        <begin position="61"/>
        <end position="80"/>
    </location>
</feature>
<reference evidence="2 3" key="1">
    <citation type="submission" date="2024-06" db="EMBL/GenBank/DDBJ databases">
        <title>Genomic Encyclopedia of Type Strains, Phase V (KMG-V): Genome sequencing to study the core and pangenomes of soil and plant-associated prokaryotes.</title>
        <authorList>
            <person name="Whitman W."/>
        </authorList>
    </citation>
    <scope>NUCLEOTIDE SEQUENCE [LARGE SCALE GENOMIC DNA]</scope>
    <source>
        <strain evidence="2 3">NE40</strain>
    </source>
</reference>
<evidence type="ECO:0000313" key="3">
    <source>
        <dbReference type="Proteomes" id="UP001549366"/>
    </source>
</evidence>
<sequence length="499" mass="56581">MARDLSNLQGIAASEHLISAQPDAAKPDAAKKVPAGTHQHRKVSPSNSEATKGLREGNPKPQKNTLSSRQVTTRSLSKQLNSAGSIEELVNLRSSITSLKPEKQEKLTKTYSSRMEQLIQAETQKASTPSELLKLSDTIASHTPSPRARRRLIQALFSEKIEKQWDKLVADNSDPEQQADLQVLLETLLEHPSLRTSHPKIASYLDQITTEPEAEDDVVYRLLQEQLEKTDSPEPEEKQETAETKKPETVYSWNKIQMEHVQTYPFSHELDSLKEQAYPQPFSREASNFLDRCRKKAKSCNPDDLNLFLLLDFQTWTNSIVEDPAIRTNLEKKLLATAAELFEQQISLKNESESQLNLRDQFEKLLQNTSLPHDQLMPQFEKARRTTAQHTGDDPDSWGQQLTVLKSGHGNLLALSSLITSANDKTRKLALLEIFVGQKARLHEDMANIQEQIEASSEAESFADLPKLWNLADKETEYLNNLKGWTTEHVEQARKWLRI</sequence>
<keyword evidence="3" id="KW-1185">Reference proteome</keyword>
<protein>
    <submittedName>
        <fullName evidence="2">Uncharacterized protein</fullName>
    </submittedName>
</protein>
<dbReference type="EMBL" id="JBEWTB010000002">
    <property type="protein sequence ID" value="MET4759084.1"/>
    <property type="molecule type" value="Genomic_DNA"/>
</dbReference>
<dbReference type="RefSeq" id="WP_354009108.1">
    <property type="nucleotide sequence ID" value="NZ_JBEWTA010000001.1"/>
</dbReference>
<dbReference type="Proteomes" id="UP001549366">
    <property type="component" value="Unassembled WGS sequence"/>
</dbReference>
<gene>
    <name evidence="2" type="ORF">V5J35_004276</name>
</gene>
<accession>A0ABV2SMT6</accession>
<evidence type="ECO:0000256" key="1">
    <source>
        <dbReference type="SAM" id="MobiDB-lite"/>
    </source>
</evidence>